<name>A0A1E8GQR8_9LACT</name>
<protein>
    <submittedName>
        <fullName evidence="1">Uncharacterized protein</fullName>
    </submittedName>
</protein>
<dbReference type="AlphaFoldDB" id="A0A1E8GQR8"/>
<sequence>MNIDYNLNIHYSLLDYLWEKIAEIYTLMPNYLGRYNNIPYWFGKDGDEIYLYASVEPSGLKFEGNLVADIWESWIDEFKRKTGDALKYSIGEPEDGYDFKYM</sequence>
<comment type="caution">
    <text evidence="1">The sequence shown here is derived from an EMBL/GenBank/DDBJ whole genome shotgun (WGS) entry which is preliminary data.</text>
</comment>
<dbReference type="OrthoDB" id="1930967at2"/>
<accession>A0A1E8GQR8</accession>
<reference evidence="2" key="1">
    <citation type="submission" date="2016-09" db="EMBL/GenBank/DDBJ databases">
        <title>Draft genome sequence of a novel species of the family Streptococcaceae isolated from flowers.</title>
        <authorList>
            <person name="Chuah L.-O."/>
            <person name="Yap K.-P."/>
            <person name="Thong K.L."/>
            <person name="Liong M.T."/>
            <person name="Ahmad R."/>
            <person name="Rusul G."/>
        </authorList>
    </citation>
    <scope>NUCLEOTIDE SEQUENCE [LARGE SCALE GENOMIC DNA]</scope>
    <source>
        <strain evidence="2">DF1</strain>
    </source>
</reference>
<dbReference type="EMBL" id="MKIR01000001">
    <property type="protein sequence ID" value="OFI50592.1"/>
    <property type="molecule type" value="Genomic_DNA"/>
</dbReference>
<keyword evidence="2" id="KW-1185">Reference proteome</keyword>
<organism evidence="1 2">
    <name type="scientific">Floricoccus tropicus</name>
    <dbReference type="NCBI Taxonomy" id="1859473"/>
    <lineage>
        <taxon>Bacteria</taxon>
        <taxon>Bacillati</taxon>
        <taxon>Bacillota</taxon>
        <taxon>Bacilli</taxon>
        <taxon>Lactobacillales</taxon>
        <taxon>Streptococcaceae</taxon>
        <taxon>Floricoccus</taxon>
    </lineage>
</organism>
<evidence type="ECO:0000313" key="1">
    <source>
        <dbReference type="EMBL" id="OFI50592.1"/>
    </source>
</evidence>
<gene>
    <name evidence="1" type="ORF">BG261_00845</name>
</gene>
<evidence type="ECO:0000313" key="2">
    <source>
        <dbReference type="Proteomes" id="UP000178622"/>
    </source>
</evidence>
<dbReference type="Proteomes" id="UP000178622">
    <property type="component" value="Unassembled WGS sequence"/>
</dbReference>
<proteinExistence type="predicted"/>